<reference evidence="1 2" key="1">
    <citation type="journal article" date="2016" name="Mol. Biol. Evol.">
        <title>Comparative Genomics of Early-Diverging Mushroom-Forming Fungi Provides Insights into the Origins of Lignocellulose Decay Capabilities.</title>
        <authorList>
            <person name="Nagy L.G."/>
            <person name="Riley R."/>
            <person name="Tritt A."/>
            <person name="Adam C."/>
            <person name="Daum C."/>
            <person name="Floudas D."/>
            <person name="Sun H."/>
            <person name="Yadav J.S."/>
            <person name="Pangilinan J."/>
            <person name="Larsson K.H."/>
            <person name="Matsuura K."/>
            <person name="Barry K."/>
            <person name="Labutti K."/>
            <person name="Kuo R."/>
            <person name="Ohm R.A."/>
            <person name="Bhattacharya S.S."/>
            <person name="Shirouzu T."/>
            <person name="Yoshinaga Y."/>
            <person name="Martin F.M."/>
            <person name="Grigoriev I.V."/>
            <person name="Hibbett D.S."/>
        </authorList>
    </citation>
    <scope>NUCLEOTIDE SEQUENCE [LARGE SCALE GENOMIC DNA]</scope>
    <source>
        <strain evidence="1 2">CBS 109695</strain>
    </source>
</reference>
<protein>
    <submittedName>
        <fullName evidence="1">Uncharacterized protein</fullName>
    </submittedName>
</protein>
<evidence type="ECO:0000313" key="1">
    <source>
        <dbReference type="EMBL" id="KZP33944.1"/>
    </source>
</evidence>
<gene>
    <name evidence="1" type="ORF">FIBSPDRAFT_881429</name>
</gene>
<proteinExistence type="predicted"/>
<accession>A0A166WNN6</accession>
<sequence length="122" mass="13247">MSGNLDFERQELVGGQVLVSDLGIIITGSVGQFYGPIFISAGGLGNNFQIELAWGTMRAFHIFDMLLVSSLWHSYWTSFVSVEMGVVKVGLQRRMDVSSDGWMSSLVKCWNHISGLSGGGVA</sequence>
<dbReference type="EMBL" id="KV417481">
    <property type="protein sequence ID" value="KZP33944.1"/>
    <property type="molecule type" value="Genomic_DNA"/>
</dbReference>
<organism evidence="1 2">
    <name type="scientific">Athelia psychrophila</name>
    <dbReference type="NCBI Taxonomy" id="1759441"/>
    <lineage>
        <taxon>Eukaryota</taxon>
        <taxon>Fungi</taxon>
        <taxon>Dikarya</taxon>
        <taxon>Basidiomycota</taxon>
        <taxon>Agaricomycotina</taxon>
        <taxon>Agaricomycetes</taxon>
        <taxon>Agaricomycetidae</taxon>
        <taxon>Atheliales</taxon>
        <taxon>Atheliaceae</taxon>
        <taxon>Athelia</taxon>
    </lineage>
</organism>
<name>A0A166WNN6_9AGAM</name>
<dbReference type="AlphaFoldDB" id="A0A166WNN6"/>
<dbReference type="Proteomes" id="UP000076532">
    <property type="component" value="Unassembled WGS sequence"/>
</dbReference>
<keyword evidence="2" id="KW-1185">Reference proteome</keyword>
<evidence type="ECO:0000313" key="2">
    <source>
        <dbReference type="Proteomes" id="UP000076532"/>
    </source>
</evidence>